<feature type="transmembrane region" description="Helical" evidence="2">
    <location>
        <begin position="46"/>
        <end position="68"/>
    </location>
</feature>
<keyword evidence="2" id="KW-0472">Membrane</keyword>
<reference evidence="4" key="1">
    <citation type="journal article" date="2008" name="J. Bacteriol.">
        <title>Genome sequence of the fish pathogen Renibacterium salmoninarum suggests reductive evolution away from an environmental Arthrobacter ancestor.</title>
        <authorList>
            <person name="Wiens G.D."/>
            <person name="Rockey D.D."/>
            <person name="Wu Z."/>
            <person name="Chang J."/>
            <person name="Levy R."/>
            <person name="Crane S."/>
            <person name="Chen D.S."/>
            <person name="Capri G.R."/>
            <person name="Burnett J.R."/>
            <person name="Sudheesh P.S."/>
            <person name="Schipma M.J."/>
            <person name="Burd H."/>
            <person name="Bhattacharyya A."/>
            <person name="Rhodes L.D."/>
            <person name="Kaul R."/>
            <person name="Strom M.S."/>
        </authorList>
    </citation>
    <scope>NUCLEOTIDE SEQUENCE [LARGE SCALE GENOMIC DNA]</scope>
    <source>
        <strain evidence="4">ATCC 33209 / DSM 20767 / JCM 11484 / NBRC 15589 / NCIMB 2235</strain>
    </source>
</reference>
<dbReference type="Pfam" id="PF14030">
    <property type="entry name" value="DUF4245"/>
    <property type="match status" value="1"/>
</dbReference>
<dbReference type="AlphaFoldDB" id="A9WU80"/>
<dbReference type="STRING" id="288705.RSal33209_3030"/>
<feature type="region of interest" description="Disordered" evidence="1">
    <location>
        <begin position="1"/>
        <end position="30"/>
    </location>
</feature>
<feature type="compositionally biased region" description="Low complexity" evidence="1">
    <location>
        <begin position="185"/>
        <end position="198"/>
    </location>
</feature>
<keyword evidence="4" id="KW-1185">Reference proteome</keyword>
<dbReference type="KEGG" id="rsa:RSal33209_3030"/>
<dbReference type="Proteomes" id="UP000002007">
    <property type="component" value="Chromosome"/>
</dbReference>
<protein>
    <recommendedName>
        <fullName evidence="5">DUF4245 domain-containing protein</fullName>
    </recommendedName>
</protein>
<evidence type="ECO:0008006" key="5">
    <source>
        <dbReference type="Google" id="ProtNLM"/>
    </source>
</evidence>
<dbReference type="HOGENOM" id="CLU_083816_0_0_11"/>
<keyword evidence="2" id="KW-1133">Transmembrane helix</keyword>
<dbReference type="InterPro" id="IPR025339">
    <property type="entry name" value="DUF4245"/>
</dbReference>
<proteinExistence type="predicted"/>
<keyword evidence="2" id="KW-0812">Transmembrane</keyword>
<evidence type="ECO:0000256" key="1">
    <source>
        <dbReference type="SAM" id="MobiDB-lite"/>
    </source>
</evidence>
<sequence>MRDYRRMNQAGQQSDTPETDVPAPDGAPDPAFKTVLKPAAAKRANATVIGMLMALGVSLAIALLLPLLSPPPNTQFKPQTDVSGAATEAAGIAGFAPVAPALPAGWSANYALWNAAGSDGVAFWEIGFVTPAQQFISVTQTAQANPTWLAGRTDNAPVTGDRPVAGTSWQLRDKPGTSTSYISNPVSPTAPTSPGSTSIVIKGETKSGSFSLNDLDTVAAAIVASRTNSQSSATPSGSGK</sequence>
<feature type="compositionally biased region" description="Low complexity" evidence="1">
    <location>
        <begin position="20"/>
        <end position="30"/>
    </location>
</feature>
<evidence type="ECO:0000313" key="3">
    <source>
        <dbReference type="EMBL" id="ABY24751.1"/>
    </source>
</evidence>
<evidence type="ECO:0000313" key="4">
    <source>
        <dbReference type="Proteomes" id="UP000002007"/>
    </source>
</evidence>
<evidence type="ECO:0000256" key="2">
    <source>
        <dbReference type="SAM" id="Phobius"/>
    </source>
</evidence>
<dbReference type="eggNOG" id="ENOG5033C4E">
    <property type="taxonomic scope" value="Bacteria"/>
</dbReference>
<organism evidence="3 4">
    <name type="scientific">Renibacterium salmoninarum (strain ATCC 33209 / DSM 20767 / JCM 11484 / NBRC 15589 / NCIMB 2235)</name>
    <dbReference type="NCBI Taxonomy" id="288705"/>
    <lineage>
        <taxon>Bacteria</taxon>
        <taxon>Bacillati</taxon>
        <taxon>Actinomycetota</taxon>
        <taxon>Actinomycetes</taxon>
        <taxon>Micrococcales</taxon>
        <taxon>Micrococcaceae</taxon>
        <taxon>Renibacterium</taxon>
    </lineage>
</organism>
<dbReference type="EMBL" id="CP000910">
    <property type="protein sequence ID" value="ABY24751.1"/>
    <property type="molecule type" value="Genomic_DNA"/>
</dbReference>
<accession>A9WU80</accession>
<name>A9WU80_RENSM</name>
<gene>
    <name evidence="3" type="ordered locus">RSal33209_3030</name>
</gene>
<feature type="region of interest" description="Disordered" evidence="1">
    <location>
        <begin position="150"/>
        <end position="200"/>
    </location>
</feature>